<dbReference type="EMBL" id="JACHJJ010000036">
    <property type="protein sequence ID" value="MBB5967647.1"/>
    <property type="molecule type" value="Genomic_DNA"/>
</dbReference>
<feature type="compositionally biased region" description="Basic and acidic residues" evidence="1">
    <location>
        <begin position="25"/>
        <end position="37"/>
    </location>
</feature>
<proteinExistence type="predicted"/>
<evidence type="ECO:0000256" key="1">
    <source>
        <dbReference type="SAM" id="MobiDB-lite"/>
    </source>
</evidence>
<sequence>MIRYGMAGDGAVSRSRPGAVSGAGREGRAVRVADEER</sequence>
<name>A0A841DFB9_PLAVE</name>
<dbReference type="AlphaFoldDB" id="A0A841DFB9"/>
<evidence type="ECO:0000313" key="3">
    <source>
        <dbReference type="Proteomes" id="UP000562352"/>
    </source>
</evidence>
<gene>
    <name evidence="2" type="ORF">FHS22_006960</name>
</gene>
<accession>A0A841DFB9</accession>
<keyword evidence="3" id="KW-1185">Reference proteome</keyword>
<evidence type="ECO:0000313" key="2">
    <source>
        <dbReference type="EMBL" id="MBB5967647.1"/>
    </source>
</evidence>
<comment type="caution">
    <text evidence="2">The sequence shown here is derived from an EMBL/GenBank/DDBJ whole genome shotgun (WGS) entry which is preliminary data.</text>
</comment>
<protein>
    <submittedName>
        <fullName evidence="2">Uncharacterized protein</fullName>
    </submittedName>
</protein>
<feature type="region of interest" description="Disordered" evidence="1">
    <location>
        <begin position="1"/>
        <end position="37"/>
    </location>
</feature>
<organism evidence="2 3">
    <name type="scientific">Planomonospora venezuelensis</name>
    <dbReference type="NCBI Taxonomy" id="1999"/>
    <lineage>
        <taxon>Bacteria</taxon>
        <taxon>Bacillati</taxon>
        <taxon>Actinomycetota</taxon>
        <taxon>Actinomycetes</taxon>
        <taxon>Streptosporangiales</taxon>
        <taxon>Streptosporangiaceae</taxon>
        <taxon>Planomonospora</taxon>
    </lineage>
</organism>
<dbReference type="Proteomes" id="UP000562352">
    <property type="component" value="Unassembled WGS sequence"/>
</dbReference>
<reference evidence="2 3" key="1">
    <citation type="submission" date="2020-08" db="EMBL/GenBank/DDBJ databases">
        <title>Genomic Encyclopedia of Type Strains, Phase III (KMG-III): the genomes of soil and plant-associated and newly described type strains.</title>
        <authorList>
            <person name="Whitman W."/>
        </authorList>
    </citation>
    <scope>NUCLEOTIDE SEQUENCE [LARGE SCALE GENOMIC DNA]</scope>
    <source>
        <strain evidence="2 3">CECT 3303</strain>
    </source>
</reference>